<protein>
    <submittedName>
        <fullName evidence="1">Uncharacterized protein</fullName>
    </submittedName>
</protein>
<name>A0ABQ4NHR2_9RHOB</name>
<dbReference type="EMBL" id="BPFH01000001">
    <property type="protein sequence ID" value="GIT93720.1"/>
    <property type="molecule type" value="Genomic_DNA"/>
</dbReference>
<dbReference type="Proteomes" id="UP000786693">
    <property type="component" value="Unassembled WGS sequence"/>
</dbReference>
<proteinExistence type="predicted"/>
<keyword evidence="2" id="KW-1185">Reference proteome</keyword>
<accession>A0ABQ4NHR2</accession>
<sequence length="83" mass="9664">MKKYVVKSVSVIGIGQWKYEYKNIPDAIAGVHGLYDDVLAGHPRMDFIEVMVEFTGGAFERCCYETEERVIWWLSRFEDVVEI</sequence>
<evidence type="ECO:0000313" key="1">
    <source>
        <dbReference type="EMBL" id="GIT93720.1"/>
    </source>
</evidence>
<reference evidence="1 2" key="1">
    <citation type="submission" date="2021-05" db="EMBL/GenBank/DDBJ databases">
        <title>Bacteria Genome sequencing.</title>
        <authorList>
            <person name="Takabe Y."/>
            <person name="Nakajima Y."/>
            <person name="Suzuki S."/>
            <person name="Shiozaki T."/>
        </authorList>
    </citation>
    <scope>NUCLEOTIDE SEQUENCE [LARGE SCALE GENOMIC DNA]</scope>
    <source>
        <strain evidence="1 2">AI_62</strain>
    </source>
</reference>
<comment type="caution">
    <text evidence="1">The sequence shown here is derived from an EMBL/GenBank/DDBJ whole genome shotgun (WGS) entry which is preliminary data.</text>
</comment>
<gene>
    <name evidence="1" type="ORF">JANAI62_03430</name>
</gene>
<organism evidence="1 2">
    <name type="scientific">Jannaschia pagri</name>
    <dbReference type="NCBI Taxonomy" id="2829797"/>
    <lineage>
        <taxon>Bacteria</taxon>
        <taxon>Pseudomonadati</taxon>
        <taxon>Pseudomonadota</taxon>
        <taxon>Alphaproteobacteria</taxon>
        <taxon>Rhodobacterales</taxon>
        <taxon>Roseobacteraceae</taxon>
        <taxon>Jannaschia</taxon>
    </lineage>
</organism>
<evidence type="ECO:0000313" key="2">
    <source>
        <dbReference type="Proteomes" id="UP000786693"/>
    </source>
</evidence>